<dbReference type="EMBL" id="SLZY01000001">
    <property type="protein sequence ID" value="TCS73924.1"/>
    <property type="molecule type" value="Genomic_DNA"/>
</dbReference>
<dbReference type="PROSITE" id="PS51257">
    <property type="entry name" value="PROKAR_LIPOPROTEIN"/>
    <property type="match status" value="1"/>
</dbReference>
<proteinExistence type="predicted"/>
<evidence type="ECO:0000313" key="2">
    <source>
        <dbReference type="Proteomes" id="UP000295135"/>
    </source>
</evidence>
<comment type="caution">
    <text evidence="1">The sequence shown here is derived from an EMBL/GenBank/DDBJ whole genome shotgun (WGS) entry which is preliminary data.</text>
</comment>
<accession>A0A4R3JYY3</accession>
<gene>
    <name evidence="1" type="ORF">EDC61_101146</name>
</gene>
<keyword evidence="2" id="KW-1185">Reference proteome</keyword>
<reference evidence="1 2" key="1">
    <citation type="submission" date="2019-03" db="EMBL/GenBank/DDBJ databases">
        <title>Genomic Encyclopedia of Type Strains, Phase IV (KMG-IV): sequencing the most valuable type-strain genomes for metagenomic binning, comparative biology and taxonomic classification.</title>
        <authorList>
            <person name="Goeker M."/>
        </authorList>
    </citation>
    <scope>NUCLEOTIDE SEQUENCE [LARGE SCALE GENOMIC DNA]</scope>
    <source>
        <strain evidence="1 2">DSM 103923</strain>
    </source>
</reference>
<name>A0A4R3JYY3_9PROT</name>
<dbReference type="AlphaFoldDB" id="A0A4R3JYY3"/>
<evidence type="ECO:0000313" key="1">
    <source>
        <dbReference type="EMBL" id="TCS73924.1"/>
    </source>
</evidence>
<dbReference type="RefSeq" id="WP_126459568.1">
    <property type="nucleotide sequence ID" value="NZ_AP018721.1"/>
</dbReference>
<dbReference type="OrthoDB" id="5866325at2"/>
<organism evidence="1 2">
    <name type="scientific">Sulfuritortus calidifontis</name>
    <dbReference type="NCBI Taxonomy" id="1914471"/>
    <lineage>
        <taxon>Bacteria</taxon>
        <taxon>Pseudomonadati</taxon>
        <taxon>Pseudomonadota</taxon>
        <taxon>Betaproteobacteria</taxon>
        <taxon>Nitrosomonadales</taxon>
        <taxon>Thiobacillaceae</taxon>
        <taxon>Sulfuritortus</taxon>
    </lineage>
</organism>
<sequence length="235" mass="26520">MRMVIAAVLMLALLAGCSQPIKRKDGASSARTFSLGNLAKAEADMLTEINQREVLKSLRLLTEKLYRRNPQEYRKAGLDSAEAATQQLFAELDHWPESVLARLDWERSFRQSFDESYAGDRVQSFMAGLLSMVMAAYEHKREFYLVDELDAQKLYNSARNVETAVWKLSTARQAGGARFLLSNSIEGEVQNLSFEREFAKIIALQDLLALYVEDRSNRSIARVVQGAASFVFLPI</sequence>
<protein>
    <recommendedName>
        <fullName evidence="3">Lipoprotein</fullName>
    </recommendedName>
</protein>
<evidence type="ECO:0008006" key="3">
    <source>
        <dbReference type="Google" id="ProtNLM"/>
    </source>
</evidence>
<dbReference type="Proteomes" id="UP000295135">
    <property type="component" value="Unassembled WGS sequence"/>
</dbReference>